<evidence type="ECO:0000256" key="1">
    <source>
        <dbReference type="ARBA" id="ARBA00023015"/>
    </source>
</evidence>
<dbReference type="InterPro" id="IPR011711">
    <property type="entry name" value="GntR_C"/>
</dbReference>
<dbReference type="Gene3D" id="1.10.10.10">
    <property type="entry name" value="Winged helix-like DNA-binding domain superfamily/Winged helix DNA-binding domain"/>
    <property type="match status" value="1"/>
</dbReference>
<dbReference type="Pfam" id="PF07729">
    <property type="entry name" value="FCD"/>
    <property type="match status" value="1"/>
</dbReference>
<accession>A0A143QMM6</accession>
<proteinExistence type="predicted"/>
<evidence type="ECO:0000256" key="3">
    <source>
        <dbReference type="ARBA" id="ARBA00023163"/>
    </source>
</evidence>
<dbReference type="GO" id="GO:0003700">
    <property type="term" value="F:DNA-binding transcription factor activity"/>
    <property type="evidence" value="ECO:0007669"/>
    <property type="project" value="InterPro"/>
</dbReference>
<dbReference type="SUPFAM" id="SSF48008">
    <property type="entry name" value="GntR ligand-binding domain-like"/>
    <property type="match status" value="1"/>
</dbReference>
<name>A0A143QMM6_RHOFA</name>
<dbReference type="CDD" id="cd07377">
    <property type="entry name" value="WHTH_GntR"/>
    <property type="match status" value="1"/>
</dbReference>
<dbReference type="RefSeq" id="WP_048319920.1">
    <property type="nucleotide sequence ID" value="NZ_CP015220.1"/>
</dbReference>
<organism evidence="4 5">
    <name type="scientific">Rhodococcoides fascians</name>
    <name type="common">Rhodococcus fascians</name>
    <dbReference type="NCBI Taxonomy" id="1828"/>
    <lineage>
        <taxon>Bacteria</taxon>
        <taxon>Bacillati</taxon>
        <taxon>Actinomycetota</taxon>
        <taxon>Actinomycetes</taxon>
        <taxon>Mycobacteriales</taxon>
        <taxon>Nocardiaceae</taxon>
        <taxon>Rhodococcoides</taxon>
    </lineage>
</organism>
<dbReference type="KEGG" id="rhs:A3Q41_03122"/>
<dbReference type="PANTHER" id="PTHR43537:SF24">
    <property type="entry name" value="GLUCONATE OPERON TRANSCRIPTIONAL REPRESSOR"/>
    <property type="match status" value="1"/>
</dbReference>
<dbReference type="GO" id="GO:0003677">
    <property type="term" value="F:DNA binding"/>
    <property type="evidence" value="ECO:0007669"/>
    <property type="project" value="UniProtKB-KW"/>
</dbReference>
<keyword evidence="3" id="KW-0804">Transcription</keyword>
<dbReference type="InterPro" id="IPR036388">
    <property type="entry name" value="WH-like_DNA-bd_sf"/>
</dbReference>
<reference evidence="5" key="2">
    <citation type="submission" date="2016-04" db="EMBL/GenBank/DDBJ databases">
        <title>Complete Genome and Plasmid Sequences for Rhodococcus fascians D188 and Draft Sequences for Rhodococcus spp. Isolates PBTS 1 and PBTS 2.</title>
        <authorList>
            <person name="Stamer R."/>
            <person name="Vereecke D."/>
            <person name="Zhang Y."/>
            <person name="Schilkey F."/>
            <person name="Devitt N."/>
            <person name="Randall J."/>
        </authorList>
    </citation>
    <scope>NUCLEOTIDE SEQUENCE [LARGE SCALE GENOMIC DNA]</scope>
    <source>
        <strain evidence="5">PBTS2</strain>
    </source>
</reference>
<keyword evidence="5" id="KW-1185">Reference proteome</keyword>
<dbReference type="AlphaFoldDB" id="A0A143QMM6"/>
<evidence type="ECO:0000313" key="4">
    <source>
        <dbReference type="EMBL" id="AMY24413.1"/>
    </source>
</evidence>
<keyword evidence="2" id="KW-0238">DNA-binding</keyword>
<evidence type="ECO:0000256" key="2">
    <source>
        <dbReference type="ARBA" id="ARBA00023125"/>
    </source>
</evidence>
<dbReference type="SUPFAM" id="SSF46785">
    <property type="entry name" value="Winged helix' DNA-binding domain"/>
    <property type="match status" value="1"/>
</dbReference>
<sequence>MPPRRRSILLSQLSISAPGGPQPTILDELRRVILAGDAPPNTPIPIDEVAELFGVSRIPVRESLKTLIGEGLVDHRPNLGYRVAQLTAAELREMYIVREVLETAALPIAVEQATDADREHLIEINRQLEASLTEDDSREYHRLSREFHLSLTRPSRMHRLLHMLESAWNITEPVQPMVHVAGSDRASLHDDHADMIAAFLDRDSDALLRAAQHHHTRLNSVISTLSNDHGLFADPPTETPG</sequence>
<dbReference type="SMART" id="SM00895">
    <property type="entry name" value="FCD"/>
    <property type="match status" value="1"/>
</dbReference>
<dbReference type="PROSITE" id="PS50949">
    <property type="entry name" value="HTH_GNTR"/>
    <property type="match status" value="1"/>
</dbReference>
<dbReference type="InterPro" id="IPR008920">
    <property type="entry name" value="TF_FadR/GntR_C"/>
</dbReference>
<dbReference type="PANTHER" id="PTHR43537">
    <property type="entry name" value="TRANSCRIPTIONAL REGULATOR, GNTR FAMILY"/>
    <property type="match status" value="1"/>
</dbReference>
<evidence type="ECO:0000313" key="5">
    <source>
        <dbReference type="Proteomes" id="UP000076038"/>
    </source>
</evidence>
<dbReference type="InterPro" id="IPR036390">
    <property type="entry name" value="WH_DNA-bd_sf"/>
</dbReference>
<dbReference type="Pfam" id="PF00392">
    <property type="entry name" value="GntR"/>
    <property type="match status" value="1"/>
</dbReference>
<gene>
    <name evidence="4" type="primary">rspR_10</name>
    <name evidence="4" type="ORF">A3Q41_03122</name>
</gene>
<keyword evidence="1" id="KW-0805">Transcription regulation</keyword>
<dbReference type="InterPro" id="IPR000524">
    <property type="entry name" value="Tscrpt_reg_HTH_GntR"/>
</dbReference>
<dbReference type="PATRIC" id="fig|1653479.3.peg.3160"/>
<protein>
    <submittedName>
        <fullName evidence="4">HTH-type transcriptional repressor RspR</fullName>
    </submittedName>
</protein>
<dbReference type="EMBL" id="CP015220">
    <property type="protein sequence ID" value="AMY24413.1"/>
    <property type="molecule type" value="Genomic_DNA"/>
</dbReference>
<dbReference type="OrthoDB" id="9816161at2"/>
<dbReference type="SMART" id="SM00345">
    <property type="entry name" value="HTH_GNTR"/>
    <property type="match status" value="1"/>
</dbReference>
<reference evidence="4 5" key="1">
    <citation type="journal article" date="2016" name="Genome Announc.">
        <title>Complete Genome and Plasmid Sequences for Rhodococcus fascians D188 and Draft Sequences for Rhodococcus Isolates PBTS 1 and PBTS 2.</title>
        <authorList>
            <person name="Stamler R.A."/>
            <person name="Vereecke D."/>
            <person name="Zhang Y."/>
            <person name="Schilkey F."/>
            <person name="Devitt N."/>
            <person name="Randall J.J."/>
        </authorList>
    </citation>
    <scope>NUCLEOTIDE SEQUENCE [LARGE SCALE GENOMIC DNA]</scope>
    <source>
        <strain evidence="4 5">PBTS2</strain>
    </source>
</reference>
<dbReference type="Gene3D" id="1.20.120.530">
    <property type="entry name" value="GntR ligand-binding domain-like"/>
    <property type="match status" value="1"/>
</dbReference>
<dbReference type="Proteomes" id="UP000076038">
    <property type="component" value="Chromosome"/>
</dbReference>